<proteinExistence type="predicted"/>
<dbReference type="GO" id="GO:0017004">
    <property type="term" value="P:cytochrome complex assembly"/>
    <property type="evidence" value="ECO:0007669"/>
    <property type="project" value="UniProtKB-KW"/>
</dbReference>
<comment type="subcellular location">
    <subcellularLocation>
        <location evidence="1">Cell envelope</location>
    </subcellularLocation>
</comment>
<dbReference type="PROSITE" id="PS51257">
    <property type="entry name" value="PROKAR_LIPOPROTEIN"/>
    <property type="match status" value="1"/>
</dbReference>
<keyword evidence="2" id="KW-0201">Cytochrome c-type biogenesis</keyword>
<feature type="signal peptide" evidence="6">
    <location>
        <begin position="1"/>
        <end position="22"/>
    </location>
</feature>
<evidence type="ECO:0000256" key="3">
    <source>
        <dbReference type="ARBA" id="ARBA00022968"/>
    </source>
</evidence>
<accession>A0A6J4P4Q6</accession>
<dbReference type="PROSITE" id="PS51352">
    <property type="entry name" value="THIOREDOXIN_2"/>
    <property type="match status" value="1"/>
</dbReference>
<dbReference type="GO" id="GO:0016491">
    <property type="term" value="F:oxidoreductase activity"/>
    <property type="evidence" value="ECO:0007669"/>
    <property type="project" value="InterPro"/>
</dbReference>
<dbReference type="InterPro" id="IPR013740">
    <property type="entry name" value="Redoxin"/>
</dbReference>
<keyword evidence="3" id="KW-0735">Signal-anchor</keyword>
<evidence type="ECO:0000256" key="6">
    <source>
        <dbReference type="SAM" id="SignalP"/>
    </source>
</evidence>
<evidence type="ECO:0000256" key="2">
    <source>
        <dbReference type="ARBA" id="ARBA00022748"/>
    </source>
</evidence>
<evidence type="ECO:0000256" key="5">
    <source>
        <dbReference type="ARBA" id="ARBA00023284"/>
    </source>
</evidence>
<name>A0A6J4P4Q6_9ACTN</name>
<dbReference type="PANTHER" id="PTHR42852">
    <property type="entry name" value="THIOL:DISULFIDE INTERCHANGE PROTEIN DSBE"/>
    <property type="match status" value="1"/>
</dbReference>
<evidence type="ECO:0000256" key="1">
    <source>
        <dbReference type="ARBA" id="ARBA00004196"/>
    </source>
</evidence>
<dbReference type="RefSeq" id="WP_295660248.1">
    <property type="nucleotide sequence ID" value="NZ_CADCUP010000169.1"/>
</dbReference>
<gene>
    <name evidence="8" type="ORF">AVDCRST_MAG06-2554</name>
</gene>
<dbReference type="EMBL" id="CADCUP010000169">
    <property type="protein sequence ID" value="CAA9406282.1"/>
    <property type="molecule type" value="Genomic_DNA"/>
</dbReference>
<dbReference type="PANTHER" id="PTHR42852:SF6">
    <property type="entry name" value="THIOL:DISULFIDE INTERCHANGE PROTEIN DSBE"/>
    <property type="match status" value="1"/>
</dbReference>
<protein>
    <submittedName>
        <fullName evidence="8">Thiol:disulfide oxidoreductase related to ResA</fullName>
    </submittedName>
</protein>
<reference evidence="8" key="1">
    <citation type="submission" date="2020-02" db="EMBL/GenBank/DDBJ databases">
        <authorList>
            <person name="Meier V. D."/>
        </authorList>
    </citation>
    <scope>NUCLEOTIDE SEQUENCE</scope>
    <source>
        <strain evidence="8">AVDCRST_MAG06</strain>
    </source>
</reference>
<dbReference type="InterPro" id="IPR017937">
    <property type="entry name" value="Thioredoxin_CS"/>
</dbReference>
<sequence>MTRVATLVVVALLVLSGCTSLAGTGDKGYITGDGRISQVDSAERGDPIALSGEDLDGQPVSLEEMRGEVVVVNVWGSWCGPCQAEAPDLVDATEQTGDEVGYLGINFRDPDPAQAQAFARSNELSFRSVYSPDGRALLPFAGTLNQRSVPATVVLDRTGRVAAAINGEIPSTQTLVDLVEQVAAEDG</sequence>
<dbReference type="AlphaFoldDB" id="A0A6J4P4Q6"/>
<dbReference type="GO" id="GO:0030313">
    <property type="term" value="C:cell envelope"/>
    <property type="evidence" value="ECO:0007669"/>
    <property type="project" value="UniProtKB-SubCell"/>
</dbReference>
<feature type="domain" description="Thioredoxin" evidence="7">
    <location>
        <begin position="39"/>
        <end position="184"/>
    </location>
</feature>
<keyword evidence="4" id="KW-1015">Disulfide bond</keyword>
<evidence type="ECO:0000259" key="7">
    <source>
        <dbReference type="PROSITE" id="PS51352"/>
    </source>
</evidence>
<dbReference type="InterPro" id="IPR013766">
    <property type="entry name" value="Thioredoxin_domain"/>
</dbReference>
<dbReference type="InterPro" id="IPR050553">
    <property type="entry name" value="Thioredoxin_ResA/DsbE_sf"/>
</dbReference>
<organism evidence="8">
    <name type="scientific">uncultured Nocardioides sp</name>
    <dbReference type="NCBI Taxonomy" id="198441"/>
    <lineage>
        <taxon>Bacteria</taxon>
        <taxon>Bacillati</taxon>
        <taxon>Actinomycetota</taxon>
        <taxon>Actinomycetes</taxon>
        <taxon>Propionibacteriales</taxon>
        <taxon>Nocardioidaceae</taxon>
        <taxon>Nocardioides</taxon>
        <taxon>environmental samples</taxon>
    </lineage>
</organism>
<evidence type="ECO:0000256" key="4">
    <source>
        <dbReference type="ARBA" id="ARBA00023157"/>
    </source>
</evidence>
<dbReference type="Gene3D" id="3.40.30.10">
    <property type="entry name" value="Glutaredoxin"/>
    <property type="match status" value="1"/>
</dbReference>
<dbReference type="PROSITE" id="PS00194">
    <property type="entry name" value="THIOREDOXIN_1"/>
    <property type="match status" value="1"/>
</dbReference>
<evidence type="ECO:0000313" key="8">
    <source>
        <dbReference type="EMBL" id="CAA9406282.1"/>
    </source>
</evidence>
<dbReference type="InterPro" id="IPR036249">
    <property type="entry name" value="Thioredoxin-like_sf"/>
</dbReference>
<dbReference type="Pfam" id="PF08534">
    <property type="entry name" value="Redoxin"/>
    <property type="match status" value="1"/>
</dbReference>
<dbReference type="SUPFAM" id="SSF52833">
    <property type="entry name" value="Thioredoxin-like"/>
    <property type="match status" value="1"/>
</dbReference>
<keyword evidence="3" id="KW-0812">Transmembrane</keyword>
<keyword evidence="6" id="KW-0732">Signal</keyword>
<dbReference type="CDD" id="cd02966">
    <property type="entry name" value="TlpA_like_family"/>
    <property type="match status" value="1"/>
</dbReference>
<keyword evidence="5" id="KW-0676">Redox-active center</keyword>
<feature type="chain" id="PRO_5026845153" evidence="6">
    <location>
        <begin position="23"/>
        <end position="187"/>
    </location>
</feature>